<dbReference type="NCBIfam" id="TIGR04183">
    <property type="entry name" value="Por_Secre_tail"/>
    <property type="match status" value="1"/>
</dbReference>
<dbReference type="EMBL" id="REFC01000014">
    <property type="protein sequence ID" value="RMA57756.1"/>
    <property type="molecule type" value="Genomic_DNA"/>
</dbReference>
<dbReference type="CDD" id="cd15482">
    <property type="entry name" value="Sialidase_non-viral"/>
    <property type="match status" value="1"/>
</dbReference>
<dbReference type="Proteomes" id="UP000271339">
    <property type="component" value="Unassembled WGS sequence"/>
</dbReference>
<dbReference type="InterPro" id="IPR000421">
    <property type="entry name" value="FA58C"/>
</dbReference>
<dbReference type="SUPFAM" id="SSF49785">
    <property type="entry name" value="Galactose-binding domain-like"/>
    <property type="match status" value="1"/>
</dbReference>
<comment type="caution">
    <text evidence="4">The sequence shown here is derived from an EMBL/GenBank/DDBJ whole genome shotgun (WGS) entry which is preliminary data.</text>
</comment>
<accession>A0A3L9YAJ5</accession>
<feature type="domain" description="F5/8 type C" evidence="3">
    <location>
        <begin position="791"/>
        <end position="945"/>
    </location>
</feature>
<dbReference type="PROSITE" id="PS50022">
    <property type="entry name" value="FA58C_3"/>
    <property type="match status" value="1"/>
</dbReference>
<keyword evidence="5" id="KW-1185">Reference proteome</keyword>
<feature type="region of interest" description="Disordered" evidence="2">
    <location>
        <begin position="27"/>
        <end position="50"/>
    </location>
</feature>
<protein>
    <submittedName>
        <fullName evidence="4">Putative secreted protein (Por secretion system target)</fullName>
    </submittedName>
</protein>
<organism evidence="4 5">
    <name type="scientific">Ulvibacter antarcticus</name>
    <dbReference type="NCBI Taxonomy" id="442714"/>
    <lineage>
        <taxon>Bacteria</taxon>
        <taxon>Pseudomonadati</taxon>
        <taxon>Bacteroidota</taxon>
        <taxon>Flavobacteriia</taxon>
        <taxon>Flavobacteriales</taxon>
        <taxon>Flavobacteriaceae</taxon>
        <taxon>Ulvibacter</taxon>
    </lineage>
</organism>
<name>A0A3L9YAJ5_9FLAO</name>
<feature type="compositionally biased region" description="Basic and acidic residues" evidence="2">
    <location>
        <begin position="27"/>
        <end position="48"/>
    </location>
</feature>
<dbReference type="InterPro" id="IPR036278">
    <property type="entry name" value="Sialidase_sf"/>
</dbReference>
<keyword evidence="1" id="KW-0732">Signal</keyword>
<dbReference type="SUPFAM" id="SSF50939">
    <property type="entry name" value="Sialidases"/>
    <property type="match status" value="1"/>
</dbReference>
<dbReference type="Pfam" id="PF00754">
    <property type="entry name" value="F5_F8_type_C"/>
    <property type="match status" value="1"/>
</dbReference>
<reference evidence="4 5" key="1">
    <citation type="submission" date="2018-10" db="EMBL/GenBank/DDBJ databases">
        <title>Genomic Encyclopedia of Archaeal and Bacterial Type Strains, Phase II (KMG-II): from individual species to whole genera.</title>
        <authorList>
            <person name="Goeker M."/>
        </authorList>
    </citation>
    <scope>NUCLEOTIDE SEQUENCE [LARGE SCALE GENOMIC DNA]</scope>
    <source>
        <strain evidence="4 5">DSM 23424</strain>
    </source>
</reference>
<sequence length="1502" mass="162915">MKNAPIILFLAILFAIPISCNEKASSYDEVAKRPETKGKRERSGHPEKNALWTPEEAANHQRKLLKTAQFARPFNHNKAQAITSYANGALTGEWVNRAPKNMPGAFKFAEMLDGTDIIYGVTWNHYVGEYNSSSYIHKGTVYNPTTGTGGDDFQIITPNWPNRYQNLFAFQITGQVRLVAQIESGPVYYSDDEGATWVLATGLPAATTSAVINRQDSNRIYVTEGTTVYVSTDFGASFSTLQTFPSSQSSFLYTPRYAVQGNAQEVYLARSGSFYKLNAAKTNFDLRGTYTSSHTNSAFSIGGDDSKLYVTENKKYYVSTDEGNNWTTKTPNGNWYGDTSGPMDAGFFMAVHPTNTEISLGGYAIPVISTDGLDNVQTDHTGWGNYQNGTNLSVADYHNRIRFNYHPDFQSSHFFYNSSGNILSVRCSDGGMYVSYKEWTDFPAPGAGYNNTDYANAHFININLLSTITPLVYRKTIFTGSNNPDHINFATQDQGSQSIIPGTSGDVLDFYQSIGGDGQTIDSYDGVSAWKWDYNGSKVWSPVSVYGNGGAFQSIGAIHGQFSSSQTVDFTGATEMYWAQTYIDRHNPDQALWVLRKNLHRAKWNGTTLTGLTITKGINQVAALAQGSVNANKLYMLQDGDVYISNDRGNTFGTAINTPFNKTNGGWTKGDIGSGVVLPGNDNWVIFCGPTLGNNVGSILSKDGGTTWIDVTGDYPTGDDTQTGGMEVTPDGKFVFAGTDIGAFVFNVAEEKWYSLSEGAGFFNTTDVQYIASTKTMRFASWGSGILDFKIEELNPVCLSESTIVQNTISIHSVSSQQTTSGNESAASVLDNDSSTFWHTKYSAPAAVYPHEIVLDLGSAKVIKAFRYLPRQSGSNGRIANYEIYITNNTGNYGTAVATGTWPNSSAEELVTFTPKEGRYVRLRALSEVNGNNWASAAELNIVECEAGCISGSTTYTTAGGWSNGAPNSSTEAIFKDSYNTSTGNITACGLIVENGAVVTVGAGEYLSVERNIKVETGGSIIVSHQGSVVQVADDAVVINNGTINVKLTTPALNARDFMIMGSPMTAANNTMFSAYQVLNHTTANFTPYVGTPAVVGVNFHDQESNDWSNFVGQLTPGEGYLVRPSYTAGGTYNYEYNQGTLNNGIITYSAFFGDDKEDSPNVISNPYASAIDATMLIANNAMIDEVYFWEHLTTPVSGIPGPLNENFNMEDISTYNGTMGIPASNDPGTSTTPNGVISTGQGFGIKANAGGNVTFNNAMRLTTGNTTLRRSVPKDLLWLTVREGEYHMGSTAGIGFLQSASENLDPGFDTQKLGTVVSLYSHLPDGSEQLGIQGREIFDDAITIPMGFSTLVDEDGGLPYVISISDMEGSLIEEATVYLIDHLENTVTNLSEGNYEFVAEAGTYDNRFTLQFESLILDVNASELDAVSIFPNPTQNTINIVSPNAALTGIEIFDLRGRSVKRVTITSETTQRIDISNLESALYFVKISSENGLITKRIIKQ</sequence>
<evidence type="ECO:0000256" key="1">
    <source>
        <dbReference type="ARBA" id="ARBA00022729"/>
    </source>
</evidence>
<evidence type="ECO:0000313" key="4">
    <source>
        <dbReference type="EMBL" id="RMA57756.1"/>
    </source>
</evidence>
<dbReference type="Gene3D" id="2.60.120.260">
    <property type="entry name" value="Galactose-binding domain-like"/>
    <property type="match status" value="1"/>
</dbReference>
<proteinExistence type="predicted"/>
<evidence type="ECO:0000313" key="5">
    <source>
        <dbReference type="Proteomes" id="UP000271339"/>
    </source>
</evidence>
<dbReference type="SUPFAM" id="SSF110296">
    <property type="entry name" value="Oligoxyloglucan reducing end-specific cellobiohydrolase"/>
    <property type="match status" value="1"/>
</dbReference>
<dbReference type="OrthoDB" id="1055762at2"/>
<evidence type="ECO:0000256" key="2">
    <source>
        <dbReference type="SAM" id="MobiDB-lite"/>
    </source>
</evidence>
<dbReference type="Gene3D" id="2.130.10.10">
    <property type="entry name" value="YVTN repeat-like/Quinoprotein amine dehydrogenase"/>
    <property type="match status" value="2"/>
</dbReference>
<gene>
    <name evidence="4" type="ORF">BXY75_2561</name>
</gene>
<dbReference type="InterPro" id="IPR015943">
    <property type="entry name" value="WD40/YVTN_repeat-like_dom_sf"/>
</dbReference>
<dbReference type="Pfam" id="PF18962">
    <property type="entry name" value="Por_Secre_tail"/>
    <property type="match status" value="1"/>
</dbReference>
<evidence type="ECO:0000259" key="3">
    <source>
        <dbReference type="PROSITE" id="PS50022"/>
    </source>
</evidence>
<dbReference type="InterPro" id="IPR008979">
    <property type="entry name" value="Galactose-bd-like_sf"/>
</dbReference>
<dbReference type="InterPro" id="IPR026444">
    <property type="entry name" value="Secre_tail"/>
</dbReference>
<dbReference type="RefSeq" id="WP_121908113.1">
    <property type="nucleotide sequence ID" value="NZ_REFC01000014.1"/>
</dbReference>